<comment type="subcellular location">
    <subcellularLocation>
        <location evidence="4">Cytoplasmic granule</location>
    </subcellularLocation>
    <subcellularLocation>
        <location evidence="3">Peroxisome</location>
    </subcellularLocation>
</comment>
<evidence type="ECO:0000313" key="29">
    <source>
        <dbReference type="Proteomes" id="UP000546986"/>
    </source>
</evidence>
<dbReference type="PROSITE" id="PS00893">
    <property type="entry name" value="NUDIX_BOX"/>
    <property type="match status" value="1"/>
</dbReference>
<keyword evidence="13" id="KW-0521">NADP</keyword>
<comment type="caution">
    <text evidence="28">The sequence shown here is derived from an EMBL/GenBank/DDBJ whole genome shotgun (WGS) entry which is preliminary data.</text>
</comment>
<dbReference type="SUPFAM" id="SSF55811">
    <property type="entry name" value="Nudix"/>
    <property type="match status" value="1"/>
</dbReference>
<dbReference type="InterPro" id="IPR015375">
    <property type="entry name" value="NADH_PPase-like_N"/>
</dbReference>
<evidence type="ECO:0000256" key="20">
    <source>
        <dbReference type="ARBA" id="ARBA00031178"/>
    </source>
</evidence>
<evidence type="ECO:0000256" key="21">
    <source>
        <dbReference type="ARBA" id="ARBA00045837"/>
    </source>
</evidence>
<comment type="catalytic activity">
    <reaction evidence="25">
        <text>NADH + H2O = reduced beta-nicotinamide D-ribonucleotide + AMP + 2 H(+)</text>
        <dbReference type="Rhea" id="RHEA:48868"/>
        <dbReference type="ChEBI" id="CHEBI:15377"/>
        <dbReference type="ChEBI" id="CHEBI:15378"/>
        <dbReference type="ChEBI" id="CHEBI:57945"/>
        <dbReference type="ChEBI" id="CHEBI:90832"/>
        <dbReference type="ChEBI" id="CHEBI:456215"/>
        <dbReference type="EC" id="3.6.1.22"/>
    </reaction>
    <physiologicalReaction direction="left-to-right" evidence="25">
        <dbReference type="Rhea" id="RHEA:48869"/>
    </physiologicalReaction>
</comment>
<dbReference type="GO" id="GO:0019677">
    <property type="term" value="P:NAD+ catabolic process"/>
    <property type="evidence" value="ECO:0007669"/>
    <property type="project" value="TreeGrafter"/>
</dbReference>
<protein>
    <recommendedName>
        <fullName evidence="18">NAD-capped RNA hydrolase NUDT12</fullName>
        <ecNumber evidence="6">3.6.1.22</ecNumber>
    </recommendedName>
    <alternativeName>
        <fullName evidence="19">NADH pyrophosphatase NUDT12</fullName>
    </alternativeName>
    <alternativeName>
        <fullName evidence="20">Nucleoside diphosphate-linked moiety X motif 12</fullName>
    </alternativeName>
</protein>
<dbReference type="GO" id="GO:0005829">
    <property type="term" value="C:cytosol"/>
    <property type="evidence" value="ECO:0007669"/>
    <property type="project" value="TreeGrafter"/>
</dbReference>
<evidence type="ECO:0000256" key="25">
    <source>
        <dbReference type="ARBA" id="ARBA00049264"/>
    </source>
</evidence>
<dbReference type="InterPro" id="IPR020084">
    <property type="entry name" value="NUDIX_hydrolase_CS"/>
</dbReference>
<evidence type="ECO:0000256" key="6">
    <source>
        <dbReference type="ARBA" id="ARBA00012381"/>
    </source>
</evidence>
<evidence type="ECO:0000256" key="13">
    <source>
        <dbReference type="ARBA" id="ARBA00022857"/>
    </source>
</evidence>
<keyword evidence="29" id="KW-1185">Reference proteome</keyword>
<dbReference type="Pfam" id="PF12796">
    <property type="entry name" value="Ank_2"/>
    <property type="match status" value="1"/>
</dbReference>
<dbReference type="InterPro" id="IPR036770">
    <property type="entry name" value="Ankyrin_rpt-contain_sf"/>
</dbReference>
<evidence type="ECO:0000256" key="15">
    <source>
        <dbReference type="ARBA" id="ARBA00023043"/>
    </source>
</evidence>
<evidence type="ECO:0000256" key="2">
    <source>
        <dbReference type="ARBA" id="ARBA00001947"/>
    </source>
</evidence>
<evidence type="ECO:0000256" key="26">
    <source>
        <dbReference type="PROSITE-ProRule" id="PRU00023"/>
    </source>
</evidence>
<feature type="domain" description="Nudix hydrolase" evidence="27">
    <location>
        <begin position="320"/>
        <end position="454"/>
    </location>
</feature>
<dbReference type="PANTHER" id="PTHR42904:SF6">
    <property type="entry name" value="NAD-CAPPED RNA HYDROLASE NUDT12"/>
    <property type="match status" value="1"/>
</dbReference>
<evidence type="ECO:0000256" key="14">
    <source>
        <dbReference type="ARBA" id="ARBA00023027"/>
    </source>
</evidence>
<evidence type="ECO:0000256" key="9">
    <source>
        <dbReference type="ARBA" id="ARBA00022737"/>
    </source>
</evidence>
<dbReference type="Gene3D" id="1.25.40.20">
    <property type="entry name" value="Ankyrin repeat-containing domain"/>
    <property type="match status" value="1"/>
</dbReference>
<evidence type="ECO:0000256" key="7">
    <source>
        <dbReference type="ARBA" id="ARBA00022490"/>
    </source>
</evidence>
<dbReference type="InterPro" id="IPR015376">
    <property type="entry name" value="Znr_NADH_PPase"/>
</dbReference>
<dbReference type="InterPro" id="IPR002110">
    <property type="entry name" value="Ankyrin_rpt"/>
</dbReference>
<dbReference type="Pfam" id="PF00293">
    <property type="entry name" value="NUDIX"/>
    <property type="match status" value="1"/>
</dbReference>
<gene>
    <name evidence="28" type="primary">Nudt12</name>
    <name evidence="28" type="ORF">CISJUN_R12831</name>
</gene>
<evidence type="ECO:0000256" key="3">
    <source>
        <dbReference type="ARBA" id="ARBA00004275"/>
    </source>
</evidence>
<evidence type="ECO:0000256" key="12">
    <source>
        <dbReference type="ARBA" id="ARBA00022842"/>
    </source>
</evidence>
<evidence type="ECO:0000256" key="10">
    <source>
        <dbReference type="ARBA" id="ARBA00022801"/>
    </source>
</evidence>
<dbReference type="GO" id="GO:0035529">
    <property type="term" value="F:NADH pyrophosphatase activity"/>
    <property type="evidence" value="ECO:0007669"/>
    <property type="project" value="TreeGrafter"/>
</dbReference>
<dbReference type="GO" id="GO:0006742">
    <property type="term" value="P:NADP+ catabolic process"/>
    <property type="evidence" value="ECO:0007669"/>
    <property type="project" value="TreeGrafter"/>
</dbReference>
<evidence type="ECO:0000256" key="8">
    <source>
        <dbReference type="ARBA" id="ARBA00022723"/>
    </source>
</evidence>
<dbReference type="EMBL" id="VXBR01009208">
    <property type="protein sequence ID" value="NXO29279.1"/>
    <property type="molecule type" value="Genomic_DNA"/>
</dbReference>
<feature type="non-terminal residue" evidence="28">
    <location>
        <position position="463"/>
    </location>
</feature>
<comment type="catalytic activity">
    <reaction evidence="24">
        <text>NAD(+) + H2O = beta-nicotinamide D-ribonucleotide + AMP + 2 H(+)</text>
        <dbReference type="Rhea" id="RHEA:11800"/>
        <dbReference type="ChEBI" id="CHEBI:14649"/>
        <dbReference type="ChEBI" id="CHEBI:15377"/>
        <dbReference type="ChEBI" id="CHEBI:15378"/>
        <dbReference type="ChEBI" id="CHEBI:57540"/>
        <dbReference type="ChEBI" id="CHEBI:456215"/>
        <dbReference type="EC" id="3.6.1.22"/>
    </reaction>
    <physiologicalReaction direction="left-to-right" evidence="24">
        <dbReference type="Rhea" id="RHEA:11801"/>
    </physiologicalReaction>
</comment>
<dbReference type="PROSITE" id="PS50297">
    <property type="entry name" value="ANK_REP_REGION"/>
    <property type="match status" value="1"/>
</dbReference>
<dbReference type="Gene3D" id="3.90.79.20">
    <property type="match status" value="1"/>
</dbReference>
<evidence type="ECO:0000256" key="17">
    <source>
        <dbReference type="ARBA" id="ARBA00023679"/>
    </source>
</evidence>
<keyword evidence="14" id="KW-0520">NAD</keyword>
<accession>A0A7L1QZD8</accession>
<keyword evidence="7" id="KW-0963">Cytoplasm</keyword>
<feature type="repeat" description="ANK" evidence="26">
    <location>
        <begin position="45"/>
        <end position="77"/>
    </location>
</feature>
<keyword evidence="10" id="KW-0378">Hydrolase</keyword>
<dbReference type="FunFam" id="3.90.79.20:FF:000002">
    <property type="entry name" value="Peroxisomal NADH pyrophosphatase NUDT12"/>
    <property type="match status" value="1"/>
</dbReference>
<dbReference type="SUPFAM" id="SSF48403">
    <property type="entry name" value="Ankyrin repeat"/>
    <property type="match status" value="1"/>
</dbReference>
<evidence type="ECO:0000256" key="16">
    <source>
        <dbReference type="ARBA" id="ARBA00023140"/>
    </source>
</evidence>
<dbReference type="Gene3D" id="3.90.79.10">
    <property type="entry name" value="Nucleoside Triphosphate Pyrophosphohydrolase"/>
    <property type="match status" value="1"/>
</dbReference>
<dbReference type="InterPro" id="IPR015797">
    <property type="entry name" value="NUDIX_hydrolase-like_dom_sf"/>
</dbReference>
<keyword evidence="8" id="KW-0479">Metal-binding</keyword>
<dbReference type="EC" id="3.6.1.22" evidence="6"/>
<comment type="cofactor">
    <cofactor evidence="2">
        <name>Zn(2+)</name>
        <dbReference type="ChEBI" id="CHEBI:29105"/>
    </cofactor>
</comment>
<comment type="similarity">
    <text evidence="5">Belongs to the Nudix hydrolase family. NudC subfamily.</text>
</comment>
<dbReference type="Proteomes" id="UP000546986">
    <property type="component" value="Unassembled WGS sequence"/>
</dbReference>
<dbReference type="PROSITE" id="PS50088">
    <property type="entry name" value="ANK_REPEAT"/>
    <property type="match status" value="1"/>
</dbReference>
<proteinExistence type="inferred from homology"/>
<feature type="non-terminal residue" evidence="28">
    <location>
        <position position="1"/>
    </location>
</feature>
<dbReference type="PANTHER" id="PTHR42904">
    <property type="entry name" value="NUDIX HYDROLASE, NUDC SUBFAMILY"/>
    <property type="match status" value="1"/>
</dbReference>
<keyword evidence="12" id="KW-0460">Magnesium</keyword>
<comment type="function">
    <text evidence="21">mRNA decapping enzyme that specifically removes the nicotinamide adenine dinucleotide (NAD) cap from a subset of mRNAs by hydrolyzing the diphosphate linkage to produce nicotinamide mononucleotide (NMN) and 5' monophosphate mRNA. The NAD-cap is present at the 5'-end of some RNAs; in contrast to the canonical N7 methylguanosine (m7G) cap, the NAD cap promotes mRNA decay. Preferentially acts on NAD-capped transcripts in response to nutrient stress. Also acts on free nicotinamide adenine dinucleotide molecules: hydrolyzes NAD(H) into NMN(H) and AMP, and NADPH into NMNH and 2',5'-ADP. May act to regulate the concentration of peroxisomal nicotinamide nucleotide cofactors required for oxidative metabolism in this organelle. Regulates the levels of circadian clock components PER1, PER2, PER3 and CRY2 in the liver.</text>
</comment>
<dbReference type="CDD" id="cd03429">
    <property type="entry name" value="NUDIX_NADH_pyrophosphatase_Nudt13"/>
    <property type="match status" value="1"/>
</dbReference>
<comment type="cofactor">
    <cofactor evidence="1">
        <name>Mg(2+)</name>
        <dbReference type="ChEBI" id="CHEBI:18420"/>
    </cofactor>
</comment>
<organism evidence="28 29">
    <name type="scientific">Cisticola juncidis</name>
    <dbReference type="NCBI Taxonomy" id="52622"/>
    <lineage>
        <taxon>Eukaryota</taxon>
        <taxon>Metazoa</taxon>
        <taxon>Chordata</taxon>
        <taxon>Craniata</taxon>
        <taxon>Vertebrata</taxon>
        <taxon>Euteleostomi</taxon>
        <taxon>Archelosauria</taxon>
        <taxon>Archosauria</taxon>
        <taxon>Dinosauria</taxon>
        <taxon>Saurischia</taxon>
        <taxon>Theropoda</taxon>
        <taxon>Coelurosauria</taxon>
        <taxon>Aves</taxon>
        <taxon>Neognathae</taxon>
        <taxon>Neoaves</taxon>
        <taxon>Telluraves</taxon>
        <taxon>Australaves</taxon>
        <taxon>Passeriformes</taxon>
        <taxon>Sylvioidea</taxon>
        <taxon>Cisticolidae</taxon>
        <taxon>Cisticola</taxon>
    </lineage>
</organism>
<evidence type="ECO:0000256" key="5">
    <source>
        <dbReference type="ARBA" id="ARBA00009595"/>
    </source>
</evidence>
<evidence type="ECO:0000259" key="27">
    <source>
        <dbReference type="PROSITE" id="PS51462"/>
    </source>
</evidence>
<dbReference type="FunFam" id="1.25.40.20:FF:000167">
    <property type="entry name" value="peroxisomal NADH pyrophosphatase NUDT12"/>
    <property type="match status" value="1"/>
</dbReference>
<comment type="catalytic activity">
    <reaction evidence="17">
        <text>a 5'-end NAD(+)-phospho-ribonucleoside in mRNA + H2O = a 5'-end phospho-adenosine-phospho-ribonucleoside in mRNA + beta-nicotinamide D-ribonucleotide + 2 H(+)</text>
        <dbReference type="Rhea" id="RHEA:60876"/>
        <dbReference type="Rhea" id="RHEA-COMP:15698"/>
        <dbReference type="Rhea" id="RHEA-COMP:15719"/>
        <dbReference type="ChEBI" id="CHEBI:14649"/>
        <dbReference type="ChEBI" id="CHEBI:15377"/>
        <dbReference type="ChEBI" id="CHEBI:15378"/>
        <dbReference type="ChEBI" id="CHEBI:144029"/>
        <dbReference type="ChEBI" id="CHEBI:144051"/>
    </reaction>
    <physiologicalReaction direction="left-to-right" evidence="17">
        <dbReference type="Rhea" id="RHEA:60877"/>
    </physiologicalReaction>
</comment>
<comment type="catalytic activity">
    <reaction evidence="23">
        <text>NADPH + H2O = reduced beta-nicotinamide D-ribonucleotide + adenosine 2',5'-bisphosphate + 2 H(+)</text>
        <dbReference type="Rhea" id="RHEA:60820"/>
        <dbReference type="ChEBI" id="CHEBI:15377"/>
        <dbReference type="ChEBI" id="CHEBI:15378"/>
        <dbReference type="ChEBI" id="CHEBI:57783"/>
        <dbReference type="ChEBI" id="CHEBI:90832"/>
        <dbReference type="ChEBI" id="CHEBI:194156"/>
    </reaction>
    <physiologicalReaction direction="left-to-right" evidence="23">
        <dbReference type="Rhea" id="RHEA:60821"/>
    </physiologicalReaction>
</comment>
<evidence type="ECO:0000256" key="22">
    <source>
        <dbReference type="ARBA" id="ARBA00046702"/>
    </source>
</evidence>
<evidence type="ECO:0000256" key="4">
    <source>
        <dbReference type="ARBA" id="ARBA00004463"/>
    </source>
</evidence>
<name>A0A7L1QZD8_9PASS</name>
<keyword evidence="11" id="KW-0862">Zinc</keyword>
<dbReference type="GO" id="GO:0005777">
    <property type="term" value="C:peroxisome"/>
    <property type="evidence" value="ECO:0007669"/>
    <property type="project" value="UniProtKB-SubCell"/>
</dbReference>
<evidence type="ECO:0000256" key="18">
    <source>
        <dbReference type="ARBA" id="ARBA00023869"/>
    </source>
</evidence>
<dbReference type="InterPro" id="IPR049734">
    <property type="entry name" value="NudC-like_C"/>
</dbReference>
<evidence type="ECO:0000313" key="28">
    <source>
        <dbReference type="EMBL" id="NXO29279.1"/>
    </source>
</evidence>
<evidence type="ECO:0000256" key="24">
    <source>
        <dbReference type="ARBA" id="ARBA00049196"/>
    </source>
</evidence>
<dbReference type="NCBIfam" id="NF001299">
    <property type="entry name" value="PRK00241.1"/>
    <property type="match status" value="1"/>
</dbReference>
<evidence type="ECO:0000256" key="23">
    <source>
        <dbReference type="ARBA" id="ARBA00047501"/>
    </source>
</evidence>
<keyword evidence="16" id="KW-0576">Peroxisome</keyword>
<dbReference type="InterPro" id="IPR050241">
    <property type="entry name" value="NAD-cap_RNA_hydrolase_NudC"/>
</dbReference>
<dbReference type="GO" id="GO:0046872">
    <property type="term" value="F:metal ion binding"/>
    <property type="evidence" value="ECO:0007669"/>
    <property type="project" value="UniProtKB-KW"/>
</dbReference>
<keyword evidence="15 26" id="KW-0040">ANK repeat</keyword>
<evidence type="ECO:0000256" key="11">
    <source>
        <dbReference type="ARBA" id="ARBA00022833"/>
    </source>
</evidence>
<evidence type="ECO:0000256" key="19">
    <source>
        <dbReference type="ARBA" id="ARBA00030313"/>
    </source>
</evidence>
<dbReference type="SMART" id="SM00248">
    <property type="entry name" value="ANK"/>
    <property type="match status" value="3"/>
</dbReference>
<dbReference type="Pfam" id="PF09297">
    <property type="entry name" value="Zn_ribbon_NUD"/>
    <property type="match status" value="1"/>
</dbReference>
<reference evidence="28 29" key="1">
    <citation type="submission" date="2019-09" db="EMBL/GenBank/DDBJ databases">
        <title>Bird 10,000 Genomes (B10K) Project - Family phase.</title>
        <authorList>
            <person name="Zhang G."/>
        </authorList>
    </citation>
    <scope>NUCLEOTIDE SEQUENCE [LARGE SCALE GENOMIC DNA]</scope>
    <source>
        <strain evidence="28">B10K-DU-002-30</strain>
        <tissue evidence="28">Muscle</tissue>
    </source>
</reference>
<sequence length="463" mass="51772">MTGFEKKLHEELVSQLHGLAAAGDAAALRALLRRSPALLNAAAANGWTALMYGARNGHLGVVQVLLQEGCDRSIVNKSRQTALDIAKFWGYKHIANLLANVKGDQKPSFLSNDVKEYENYFGMTLLDRRSDKRTDSKWLSKKQSHPATVYILFSNLSPLVTLGGGRESSHQPEVKLCRLCHKDVEEYMNQTEECTLIFLGVELQFDVNLMAACNGRVLQEDEDGLVAWFALSIDSDSAEKFKQKHEDCYFLHPPMPALLQLPEKEAGVIAQARSVLAWHSRYRFCPTCGSATKIEEGGYKKTCLKEHCPSLQGVHNTSYPRVDPVVIMQVIHPDGNHCLLGRQKRFPPGMFTCLAGFVEPGETIEDAVRREVEEEAGVKVGHVQYISCQPWPMPSSLMIGCLAVAVSTEIKVDKNEIEDARWFTREEVMEVLIKGNQRSFFVPPSRAIAHQLIKHWIGMNANL</sequence>
<evidence type="ECO:0000256" key="1">
    <source>
        <dbReference type="ARBA" id="ARBA00001946"/>
    </source>
</evidence>
<dbReference type="Pfam" id="PF09296">
    <property type="entry name" value="NUDIX-like"/>
    <property type="match status" value="1"/>
</dbReference>
<comment type="subunit">
    <text evidence="22">Homodimer. Homodimerization is essential for its catalytic activity and protein stability. Interacts (via ANK repeats) with BLMH.</text>
</comment>
<dbReference type="FunFam" id="3.90.79.10:FF:000023">
    <property type="entry name" value="Peroxisomal NADH pyrophosphatase NUDT12"/>
    <property type="match status" value="1"/>
</dbReference>
<keyword evidence="9" id="KW-0677">Repeat</keyword>
<dbReference type="InterPro" id="IPR000086">
    <property type="entry name" value="NUDIX_hydrolase_dom"/>
</dbReference>
<dbReference type="PROSITE" id="PS51462">
    <property type="entry name" value="NUDIX"/>
    <property type="match status" value="1"/>
</dbReference>
<dbReference type="AlphaFoldDB" id="A0A7L1QZD8"/>